<dbReference type="EMBL" id="KI546124">
    <property type="protein sequence ID" value="EST44198.1"/>
    <property type="molecule type" value="Genomic_DNA"/>
</dbReference>
<name>V6LIQ6_9EUKA</name>
<reference evidence="1 2" key="1">
    <citation type="journal article" date="2014" name="PLoS Genet.">
        <title>The Genome of Spironucleus salmonicida Highlights a Fish Pathogen Adapted to Fluctuating Environments.</title>
        <authorList>
            <person name="Xu F."/>
            <person name="Jerlstrom-Hultqvist J."/>
            <person name="Einarsson E."/>
            <person name="Astvaldsson A."/>
            <person name="Svard S.G."/>
            <person name="Andersson J.O."/>
        </authorList>
    </citation>
    <scope>NUCLEOTIDE SEQUENCE</scope>
    <source>
        <strain evidence="2">ATCC 50377</strain>
    </source>
</reference>
<accession>V6LIQ6</accession>
<evidence type="ECO:0000313" key="3">
    <source>
        <dbReference type="Proteomes" id="UP000018208"/>
    </source>
</evidence>
<proteinExistence type="predicted"/>
<evidence type="ECO:0000313" key="1">
    <source>
        <dbReference type="EMBL" id="EST44198.1"/>
    </source>
</evidence>
<dbReference type="EMBL" id="AUWU02000003">
    <property type="protein sequence ID" value="KAH0575099.1"/>
    <property type="molecule type" value="Genomic_DNA"/>
</dbReference>
<dbReference type="Proteomes" id="UP000018208">
    <property type="component" value="Unassembled WGS sequence"/>
</dbReference>
<organism evidence="1">
    <name type="scientific">Spironucleus salmonicida</name>
    <dbReference type="NCBI Taxonomy" id="348837"/>
    <lineage>
        <taxon>Eukaryota</taxon>
        <taxon>Metamonada</taxon>
        <taxon>Diplomonadida</taxon>
        <taxon>Hexamitidae</taxon>
        <taxon>Hexamitinae</taxon>
        <taxon>Spironucleus</taxon>
    </lineage>
</organism>
<protein>
    <submittedName>
        <fullName evidence="1">Uncharacterized protein</fullName>
    </submittedName>
</protein>
<dbReference type="VEuPathDB" id="GiardiaDB:SS50377_22721"/>
<gene>
    <name evidence="1" type="ORF">SS50377_16004</name>
    <name evidence="2" type="ORF">SS50377_22721</name>
</gene>
<sequence length="333" mass="37482">MIIILTVSCYYPNATFIYNPITNTGLLEATFLPSSNTAGYKVCEEIDNHLSQAVIELSDQLEAVSINFIYKVRENIQIQIDFPSSELQQAALDTSQSNFKIVLIDMDAEIKQTLSYFSLLSYNSGDCLSNIVAEIQMDQIIIKAKQNGCNYSITRFVADSAISNIEKNTSIIVELSLFNLVLRQYIGLQIAEINDDIDLTFDCKNLGQSCYNIIKNLTDSSLIQFSLTIYYQLNEPKDQYFIVVSQIKNILDPTRLNCYDGSHVEINNGVLVLFFEPNGNCQFDNSRIDILIGIQDDSDPDIANTFVYEYTHTSFSEQTAKVSIECKNINLAG</sequence>
<reference evidence="2" key="2">
    <citation type="submission" date="2020-12" db="EMBL/GenBank/DDBJ databases">
        <title>New Spironucleus salmonicida genome in near-complete chromosomes.</title>
        <authorList>
            <person name="Xu F."/>
            <person name="Kurt Z."/>
            <person name="Jimenez-Gonzalez A."/>
            <person name="Astvaldsson A."/>
            <person name="Andersson J.O."/>
            <person name="Svard S.G."/>
        </authorList>
    </citation>
    <scope>NUCLEOTIDE SEQUENCE</scope>
    <source>
        <strain evidence="2">ATCC 50377</strain>
    </source>
</reference>
<evidence type="ECO:0000313" key="2">
    <source>
        <dbReference type="EMBL" id="KAH0575099.1"/>
    </source>
</evidence>
<dbReference type="AlphaFoldDB" id="V6LIQ6"/>
<keyword evidence="3" id="KW-1185">Reference proteome</keyword>